<proteinExistence type="predicted"/>
<comment type="caution">
    <text evidence="2">The sequence shown here is derived from an EMBL/GenBank/DDBJ whole genome shotgun (WGS) entry which is preliminary data.</text>
</comment>
<feature type="compositionally biased region" description="Polar residues" evidence="1">
    <location>
        <begin position="99"/>
        <end position="110"/>
    </location>
</feature>
<gene>
    <name evidence="2" type="ORF">KSB_06420</name>
</gene>
<name>A0ABQ3UI98_9CHLR</name>
<dbReference type="RefSeq" id="WP_201369102.1">
    <property type="nucleotide sequence ID" value="NZ_BNJG01000001.1"/>
</dbReference>
<dbReference type="EMBL" id="BNJG01000001">
    <property type="protein sequence ID" value="GHO52167.1"/>
    <property type="molecule type" value="Genomic_DNA"/>
</dbReference>
<sequence>MQIFNGGTLGQVKLSTNGLYLIQENNHKRLYVAQNADAPFFCAQTNGTISFQGTTYEAFEPKQLFLHDCLHTAEEIMYQKILPFGEDVSSKIAGKPTNFGRSRTNNQQVAKPNRKGVNAAPNRGQAFVIVSMDMKSEYPYHAAAVVAEDKDDRVTIEVFATDQDAQNTNRTTTGDFQMYEIGSATHSFHGVWNGNVVFGDTEPCTIVIEPNKL</sequence>
<evidence type="ECO:0000313" key="3">
    <source>
        <dbReference type="Proteomes" id="UP000654345"/>
    </source>
</evidence>
<reference evidence="2 3" key="1">
    <citation type="journal article" date="2021" name="Int. J. Syst. Evol. Microbiol.">
        <title>Reticulibacter mediterranei gen. nov., sp. nov., within the new family Reticulibacteraceae fam. nov., and Ktedonospora formicarum gen. nov., sp. nov., Ktedonobacter robiniae sp. nov., Dictyobacter formicarum sp. nov. and Dictyobacter arantiisoli sp. nov., belonging to the class Ktedonobacteria.</title>
        <authorList>
            <person name="Yabe S."/>
            <person name="Zheng Y."/>
            <person name="Wang C.M."/>
            <person name="Sakai Y."/>
            <person name="Abe K."/>
            <person name="Yokota A."/>
            <person name="Donadio S."/>
            <person name="Cavaletti L."/>
            <person name="Monciardini P."/>
        </authorList>
    </citation>
    <scope>NUCLEOTIDE SEQUENCE [LARGE SCALE GENOMIC DNA]</scope>
    <source>
        <strain evidence="2 3">SOSP1-30</strain>
    </source>
</reference>
<keyword evidence="3" id="KW-1185">Reference proteome</keyword>
<evidence type="ECO:0000313" key="2">
    <source>
        <dbReference type="EMBL" id="GHO52167.1"/>
    </source>
</evidence>
<accession>A0ABQ3UI98</accession>
<organism evidence="2 3">
    <name type="scientific">Ktedonobacter robiniae</name>
    <dbReference type="NCBI Taxonomy" id="2778365"/>
    <lineage>
        <taxon>Bacteria</taxon>
        <taxon>Bacillati</taxon>
        <taxon>Chloroflexota</taxon>
        <taxon>Ktedonobacteria</taxon>
        <taxon>Ktedonobacterales</taxon>
        <taxon>Ktedonobacteraceae</taxon>
        <taxon>Ktedonobacter</taxon>
    </lineage>
</organism>
<evidence type="ECO:0000256" key="1">
    <source>
        <dbReference type="SAM" id="MobiDB-lite"/>
    </source>
</evidence>
<feature type="region of interest" description="Disordered" evidence="1">
    <location>
        <begin position="96"/>
        <end position="117"/>
    </location>
</feature>
<dbReference type="Proteomes" id="UP000654345">
    <property type="component" value="Unassembled WGS sequence"/>
</dbReference>
<protein>
    <submittedName>
        <fullName evidence="2">Uncharacterized protein</fullName>
    </submittedName>
</protein>